<reference evidence="1" key="1">
    <citation type="submission" date="2021-03" db="EMBL/GenBank/DDBJ databases">
        <title>Evolutionary priming and transition to the ectomycorrhizal habit in an iconic lineage of mushroom-forming fungi: is preadaptation a requirement?</title>
        <authorList>
            <consortium name="DOE Joint Genome Institute"/>
            <person name="Looney B.P."/>
            <person name="Miyauchi S."/>
            <person name="Morin E."/>
            <person name="Drula E."/>
            <person name="Courty P.E."/>
            <person name="Chicoki N."/>
            <person name="Fauchery L."/>
            <person name="Kohler A."/>
            <person name="Kuo A."/>
            <person name="LaButti K."/>
            <person name="Pangilinan J."/>
            <person name="Lipzen A."/>
            <person name="Riley R."/>
            <person name="Andreopoulos W."/>
            <person name="He G."/>
            <person name="Johnson J."/>
            <person name="Barry K.W."/>
            <person name="Grigoriev I.V."/>
            <person name="Nagy L."/>
            <person name="Hibbett D."/>
            <person name="Henrissat B."/>
            <person name="Matheny P.B."/>
            <person name="Labbe J."/>
            <person name="Martin A.F."/>
        </authorList>
    </citation>
    <scope>NUCLEOTIDE SEQUENCE</scope>
    <source>
        <strain evidence="1">BPL698</strain>
    </source>
</reference>
<dbReference type="EMBL" id="JAGFNK010000021">
    <property type="protein sequence ID" value="KAI9511502.1"/>
    <property type="molecule type" value="Genomic_DNA"/>
</dbReference>
<name>A0ACC0UL14_9AGAM</name>
<protein>
    <submittedName>
        <fullName evidence="1">Uncharacterized protein</fullName>
    </submittedName>
</protein>
<gene>
    <name evidence="1" type="ORF">F5148DRAFT_327280</name>
</gene>
<evidence type="ECO:0000313" key="2">
    <source>
        <dbReference type="Proteomes" id="UP001207468"/>
    </source>
</evidence>
<accession>A0ACC0UL14</accession>
<sequence length="628" mass="70945">MSPSCDYDNFRSPFDDPDADLILRSRPVPVTASEVAGESNAIATQFRVHKLFLIKASPVFKRLLSETSSRHSNPDNQLGITRDNYDGLPVLCLSEDRDTLHSLLTAIYPINISHPLTIEAMLKTCAASRKYKMTSTLARFQADYTRVASVTASKTALRTYMVAFNDGRKEEALEAALWALPLPQTIETYGEDLCLASGAALYALWRYRQKALETIEVKFQDCVQKLGDFRGWINHSHSSCSEMGPGPRDQLLRFTRKLITDFSPMSSYTFFEFMKSQGEPICKSCKTYLQLDLLRLFEVLEECVNDHIEEVHRDLMPLFDGSEEPADPPPSGEQPRKFGTPFDRGDADLVIRTSDQTDFHVHKAVLRTASAVFGDMFTAPGPSPSEQGQNIPIISLTEDSKTLHRLLTMIYPIDRSIPETLEDTLSLLATCNKYQMDSTASRIRHLLKKHTAPLLTTPNALRAYGFASRYHFKEEVLLSARLTLERALGINECGEDLRFMSGADLFRLWRYRTECTKIVRDCISGLKSNEKNDRSRSGRNDSRQYVTEWCYDYFHGRVADKPSPKLVTDQQAFETALTTYRNSYPGSRYPVHSQADETRLLGTLRADVETKLTAAINEVDVEILSMPG</sequence>
<evidence type="ECO:0000313" key="1">
    <source>
        <dbReference type="EMBL" id="KAI9511502.1"/>
    </source>
</evidence>
<dbReference type="Proteomes" id="UP001207468">
    <property type="component" value="Unassembled WGS sequence"/>
</dbReference>
<keyword evidence="2" id="KW-1185">Reference proteome</keyword>
<organism evidence="1 2">
    <name type="scientific">Russula earlei</name>
    <dbReference type="NCBI Taxonomy" id="71964"/>
    <lineage>
        <taxon>Eukaryota</taxon>
        <taxon>Fungi</taxon>
        <taxon>Dikarya</taxon>
        <taxon>Basidiomycota</taxon>
        <taxon>Agaricomycotina</taxon>
        <taxon>Agaricomycetes</taxon>
        <taxon>Russulales</taxon>
        <taxon>Russulaceae</taxon>
        <taxon>Russula</taxon>
    </lineage>
</organism>
<comment type="caution">
    <text evidence="1">The sequence shown here is derived from an EMBL/GenBank/DDBJ whole genome shotgun (WGS) entry which is preliminary data.</text>
</comment>
<proteinExistence type="predicted"/>